<accession>A0ABT6T865</accession>
<proteinExistence type="predicted"/>
<evidence type="ECO:0000313" key="1">
    <source>
        <dbReference type="EMBL" id="MDI3424087.1"/>
    </source>
</evidence>
<comment type="caution">
    <text evidence="1">The sequence shown here is derived from an EMBL/GenBank/DDBJ whole genome shotgun (WGS) entry which is preliminary data.</text>
</comment>
<dbReference type="Proteomes" id="UP001237105">
    <property type="component" value="Unassembled WGS sequence"/>
</dbReference>
<name>A0ABT6T865_9ACTN</name>
<evidence type="ECO:0000313" key="2">
    <source>
        <dbReference type="Proteomes" id="UP001237105"/>
    </source>
</evidence>
<keyword evidence="2" id="KW-1185">Reference proteome</keyword>
<dbReference type="EMBL" id="JASCIS010000073">
    <property type="protein sequence ID" value="MDI3424087.1"/>
    <property type="molecule type" value="Genomic_DNA"/>
</dbReference>
<reference evidence="1 2" key="1">
    <citation type="submission" date="2023-05" db="EMBL/GenBank/DDBJ databases">
        <title>Draft genome sequence of Streptomyces sp. B-S-A12 isolated from a cave soil in Thailand.</title>
        <authorList>
            <person name="Chamroensaksri N."/>
            <person name="Muangham S."/>
        </authorList>
    </citation>
    <scope>NUCLEOTIDE SEQUENCE [LARGE SCALE GENOMIC DNA]</scope>
    <source>
        <strain evidence="1 2">B-S-A12</strain>
    </source>
</reference>
<organism evidence="1 2">
    <name type="scientific">Streptomyces luteolus</name>
    <dbReference type="NCBI Taxonomy" id="3043615"/>
    <lineage>
        <taxon>Bacteria</taxon>
        <taxon>Bacillati</taxon>
        <taxon>Actinomycetota</taxon>
        <taxon>Actinomycetes</taxon>
        <taxon>Kitasatosporales</taxon>
        <taxon>Streptomycetaceae</taxon>
        <taxon>Streptomyces</taxon>
    </lineage>
</organism>
<dbReference type="RefSeq" id="WP_282539912.1">
    <property type="nucleotide sequence ID" value="NZ_JASCIS010000073.1"/>
</dbReference>
<gene>
    <name evidence="1" type="ORF">QIT00_37090</name>
</gene>
<sequence>MFRTDLPPADEPFTAKALLSRWPTSAVRSELIHGVLYFEGSLDERDVAIAERTYPGGARS</sequence>
<protein>
    <submittedName>
        <fullName evidence="1">Uncharacterized protein</fullName>
    </submittedName>
</protein>